<gene>
    <name evidence="1" type="ORF">LOCC1_G006168</name>
</gene>
<name>A0A8H8UFA0_9HELO</name>
<proteinExistence type="predicted"/>
<reference evidence="1 2" key="1">
    <citation type="submission" date="2018-05" db="EMBL/GenBank/DDBJ databases">
        <title>Genome sequencing and assembly of the regulated plant pathogen Lachnellula willkommii and related sister species for the development of diagnostic species identification markers.</title>
        <authorList>
            <person name="Giroux E."/>
            <person name="Bilodeau G."/>
        </authorList>
    </citation>
    <scope>NUCLEOTIDE SEQUENCE [LARGE SCALE GENOMIC DNA]</scope>
    <source>
        <strain evidence="1 2">CBS 160.35</strain>
    </source>
</reference>
<dbReference type="OrthoDB" id="5425374at2759"/>
<organism evidence="1 2">
    <name type="scientific">Lachnellula occidentalis</name>
    <dbReference type="NCBI Taxonomy" id="215460"/>
    <lineage>
        <taxon>Eukaryota</taxon>
        <taxon>Fungi</taxon>
        <taxon>Dikarya</taxon>
        <taxon>Ascomycota</taxon>
        <taxon>Pezizomycotina</taxon>
        <taxon>Leotiomycetes</taxon>
        <taxon>Helotiales</taxon>
        <taxon>Lachnaceae</taxon>
        <taxon>Lachnellula</taxon>
    </lineage>
</organism>
<keyword evidence="2" id="KW-1185">Reference proteome</keyword>
<comment type="caution">
    <text evidence="1">The sequence shown here is derived from an EMBL/GenBank/DDBJ whole genome shotgun (WGS) entry which is preliminary data.</text>
</comment>
<evidence type="ECO:0000313" key="1">
    <source>
        <dbReference type="EMBL" id="TVY45597.1"/>
    </source>
</evidence>
<sequence length="81" mass="9538">MFIFDKLILTIAIPFIDNVGIKGPYTDYNREEILQFLGIRRFIFEHIYNINRLLEVLERAGTTIREKSKFYVDSLDIVGNP</sequence>
<protein>
    <submittedName>
        <fullName evidence="1">Uncharacterized protein</fullName>
    </submittedName>
</protein>
<dbReference type="AlphaFoldDB" id="A0A8H8UFA0"/>
<dbReference type="EMBL" id="QGMI01000187">
    <property type="protein sequence ID" value="TVY45597.1"/>
    <property type="molecule type" value="Genomic_DNA"/>
</dbReference>
<accession>A0A8H8UFA0</accession>
<dbReference type="Proteomes" id="UP000443090">
    <property type="component" value="Unassembled WGS sequence"/>
</dbReference>
<evidence type="ECO:0000313" key="2">
    <source>
        <dbReference type="Proteomes" id="UP000443090"/>
    </source>
</evidence>